<dbReference type="PANTHER" id="PTHR31234:SF55">
    <property type="entry name" value="LATE EMBRYOGENESIS ABUNDANT (LEA) HYDROXYPROLINE-RICH GLYCOPROTEIN FAMILY"/>
    <property type="match status" value="1"/>
</dbReference>
<evidence type="ECO:0000313" key="8">
    <source>
        <dbReference type="Proteomes" id="UP001642360"/>
    </source>
</evidence>
<feature type="non-terminal residue" evidence="7">
    <location>
        <position position="1"/>
    </location>
</feature>
<proteinExistence type="predicted"/>
<protein>
    <recommendedName>
        <fullName evidence="6">Late embryogenesis abundant protein LEA-2 subgroup domain-containing protein</fullName>
    </recommendedName>
</protein>
<dbReference type="PANTHER" id="PTHR31234">
    <property type="entry name" value="LATE EMBRYOGENESIS ABUNDANT (LEA) HYDROXYPROLINE-RICH GLYCOPROTEIN FAMILY"/>
    <property type="match status" value="1"/>
</dbReference>
<evidence type="ECO:0000256" key="3">
    <source>
        <dbReference type="ARBA" id="ARBA00022989"/>
    </source>
</evidence>
<comment type="subcellular location">
    <subcellularLocation>
        <location evidence="1">Membrane</location>
        <topology evidence="1">Single-pass membrane protein</topology>
    </subcellularLocation>
</comment>
<dbReference type="EMBL" id="CAUOFW020008369">
    <property type="protein sequence ID" value="CAK9182465.1"/>
    <property type="molecule type" value="Genomic_DNA"/>
</dbReference>
<dbReference type="AlphaFoldDB" id="A0ABC8UN33"/>
<keyword evidence="4 5" id="KW-0472">Membrane</keyword>
<keyword evidence="2 5" id="KW-0812">Transmembrane</keyword>
<comment type="caution">
    <text evidence="7">The sequence shown here is derived from an EMBL/GenBank/DDBJ whole genome shotgun (WGS) entry which is preliminary data.</text>
</comment>
<evidence type="ECO:0000256" key="1">
    <source>
        <dbReference type="ARBA" id="ARBA00004167"/>
    </source>
</evidence>
<sequence length="276" mass="31124">MTMASTDGNQRKEVMGYPPMRGHPQAVAHPGYALPYQGYPPPQPGYPNLPNNNFQYTATPPPVYYTTSQHYLPTNPEKTSGYTFARFMMFMMIVLIVGMLMMSFVSWIMFGLDIPDFHVESLSVPSFNVTNSTLYANWNTNVTVRNPSSKLEVYFSQVRSTLSYNDNPLGIFMVKPFQLGKNEETSLEAKFVSPSSYIYSPDSLWVNEMADQRSKGSVFYDMRLNLMVTFKSGSIWTKNVVLKVICKDLEVRFPAATGGGNGAWPGDNQHDCYLIV</sequence>
<evidence type="ECO:0000313" key="7">
    <source>
        <dbReference type="EMBL" id="CAK9182465.1"/>
    </source>
</evidence>
<organism evidence="7 8">
    <name type="scientific">Ilex paraguariensis</name>
    <name type="common">yerba mate</name>
    <dbReference type="NCBI Taxonomy" id="185542"/>
    <lineage>
        <taxon>Eukaryota</taxon>
        <taxon>Viridiplantae</taxon>
        <taxon>Streptophyta</taxon>
        <taxon>Embryophyta</taxon>
        <taxon>Tracheophyta</taxon>
        <taxon>Spermatophyta</taxon>
        <taxon>Magnoliopsida</taxon>
        <taxon>eudicotyledons</taxon>
        <taxon>Gunneridae</taxon>
        <taxon>Pentapetalae</taxon>
        <taxon>asterids</taxon>
        <taxon>campanulids</taxon>
        <taxon>Aquifoliales</taxon>
        <taxon>Aquifoliaceae</taxon>
        <taxon>Ilex</taxon>
    </lineage>
</organism>
<accession>A0ABC8UN33</accession>
<dbReference type="GO" id="GO:0016020">
    <property type="term" value="C:membrane"/>
    <property type="evidence" value="ECO:0007669"/>
    <property type="project" value="UniProtKB-SubCell"/>
</dbReference>
<evidence type="ECO:0000259" key="6">
    <source>
        <dbReference type="Pfam" id="PF03168"/>
    </source>
</evidence>
<name>A0ABC8UN33_9AQUA</name>
<evidence type="ECO:0000256" key="5">
    <source>
        <dbReference type="SAM" id="Phobius"/>
    </source>
</evidence>
<dbReference type="Pfam" id="PF03168">
    <property type="entry name" value="LEA_2"/>
    <property type="match status" value="1"/>
</dbReference>
<evidence type="ECO:0000256" key="4">
    <source>
        <dbReference type="ARBA" id="ARBA00023136"/>
    </source>
</evidence>
<dbReference type="InterPro" id="IPR044839">
    <property type="entry name" value="NDR1-like"/>
</dbReference>
<feature type="domain" description="Late embryogenesis abundant protein LEA-2 subgroup" evidence="6">
    <location>
        <begin position="142"/>
        <end position="233"/>
    </location>
</feature>
<keyword evidence="3 5" id="KW-1133">Transmembrane helix</keyword>
<feature type="transmembrane region" description="Helical" evidence="5">
    <location>
        <begin position="87"/>
        <end position="110"/>
    </location>
</feature>
<reference evidence="7 8" key="1">
    <citation type="submission" date="2024-02" db="EMBL/GenBank/DDBJ databases">
        <authorList>
            <person name="Vignale AGUSTIN F."/>
            <person name="Sosa J E."/>
            <person name="Modenutti C."/>
        </authorList>
    </citation>
    <scope>NUCLEOTIDE SEQUENCE [LARGE SCALE GENOMIC DNA]</scope>
</reference>
<keyword evidence="8" id="KW-1185">Reference proteome</keyword>
<dbReference type="InterPro" id="IPR004864">
    <property type="entry name" value="LEA_2"/>
</dbReference>
<evidence type="ECO:0000256" key="2">
    <source>
        <dbReference type="ARBA" id="ARBA00022692"/>
    </source>
</evidence>
<gene>
    <name evidence="7" type="ORF">ILEXP_LOCUS52644</name>
</gene>
<dbReference type="Proteomes" id="UP001642360">
    <property type="component" value="Unassembled WGS sequence"/>
</dbReference>